<dbReference type="InterPro" id="IPR007627">
    <property type="entry name" value="RNA_pol_sigma70_r2"/>
</dbReference>
<keyword evidence="3" id="KW-0804">Transcription</keyword>
<evidence type="ECO:0000256" key="3">
    <source>
        <dbReference type="ARBA" id="ARBA00023163"/>
    </source>
</evidence>
<protein>
    <recommendedName>
        <fullName evidence="4">RNA polymerase sigma-70 region 2 domain-containing protein</fullName>
    </recommendedName>
</protein>
<dbReference type="Proteomes" id="UP001500866">
    <property type="component" value="Unassembled WGS sequence"/>
</dbReference>
<name>A0ABP3R5Y7_9BACI</name>
<feature type="domain" description="RNA polymerase sigma-70 region 2" evidence="4">
    <location>
        <begin position="25"/>
        <end position="82"/>
    </location>
</feature>
<dbReference type="RefSeq" id="WP_390350972.1">
    <property type="nucleotide sequence ID" value="NZ_BAAADS010000011.1"/>
</dbReference>
<dbReference type="InterPro" id="IPR013325">
    <property type="entry name" value="RNA_pol_sigma_r2"/>
</dbReference>
<dbReference type="Pfam" id="PF04542">
    <property type="entry name" value="Sigma70_r2"/>
    <property type="match status" value="1"/>
</dbReference>
<dbReference type="EMBL" id="BAAADS010000011">
    <property type="protein sequence ID" value="GAA0600280.1"/>
    <property type="molecule type" value="Genomic_DNA"/>
</dbReference>
<keyword evidence="6" id="KW-1185">Reference proteome</keyword>
<gene>
    <name evidence="5" type="ORF">GCM10009001_15850</name>
</gene>
<reference evidence="6" key="1">
    <citation type="journal article" date="2019" name="Int. J. Syst. Evol. Microbiol.">
        <title>The Global Catalogue of Microorganisms (GCM) 10K type strain sequencing project: providing services to taxonomists for standard genome sequencing and annotation.</title>
        <authorList>
            <consortium name="The Broad Institute Genomics Platform"/>
            <consortium name="The Broad Institute Genome Sequencing Center for Infectious Disease"/>
            <person name="Wu L."/>
            <person name="Ma J."/>
        </authorList>
    </citation>
    <scope>NUCLEOTIDE SEQUENCE [LARGE SCALE GENOMIC DNA]</scope>
    <source>
        <strain evidence="6">JCM 15395</strain>
    </source>
</reference>
<evidence type="ECO:0000256" key="2">
    <source>
        <dbReference type="ARBA" id="ARBA00023082"/>
    </source>
</evidence>
<evidence type="ECO:0000313" key="5">
    <source>
        <dbReference type="EMBL" id="GAA0600280.1"/>
    </source>
</evidence>
<evidence type="ECO:0000259" key="4">
    <source>
        <dbReference type="Pfam" id="PF04542"/>
    </source>
</evidence>
<dbReference type="InterPro" id="IPR039425">
    <property type="entry name" value="RNA_pol_sigma-70-like"/>
</dbReference>
<sequence>MEEINHRIIRKVKKGNRKAFGQLIDFYKQNIYQICVSRIGNVSTAETIAKDVFLYVYFNIDGYDMNKKFSLWLYSITVNKIMNCSK</sequence>
<proteinExistence type="predicted"/>
<accession>A0ABP3R5Y7</accession>
<keyword evidence="2" id="KW-0731">Sigma factor</keyword>
<dbReference type="Gene3D" id="1.10.1740.10">
    <property type="match status" value="1"/>
</dbReference>
<dbReference type="PANTHER" id="PTHR43133">
    <property type="entry name" value="RNA POLYMERASE ECF-TYPE SIGMA FACTO"/>
    <property type="match status" value="1"/>
</dbReference>
<dbReference type="PANTHER" id="PTHR43133:SF60">
    <property type="entry name" value="RNA POLYMERASE SIGMA FACTOR SIGV"/>
    <property type="match status" value="1"/>
</dbReference>
<comment type="caution">
    <text evidence="5">The sequence shown here is derived from an EMBL/GenBank/DDBJ whole genome shotgun (WGS) entry which is preliminary data.</text>
</comment>
<evidence type="ECO:0000256" key="1">
    <source>
        <dbReference type="ARBA" id="ARBA00023015"/>
    </source>
</evidence>
<keyword evidence="1" id="KW-0805">Transcription regulation</keyword>
<evidence type="ECO:0000313" key="6">
    <source>
        <dbReference type="Proteomes" id="UP001500866"/>
    </source>
</evidence>
<organism evidence="5 6">
    <name type="scientific">Virgibacillus siamensis</name>
    <dbReference type="NCBI Taxonomy" id="480071"/>
    <lineage>
        <taxon>Bacteria</taxon>
        <taxon>Bacillati</taxon>
        <taxon>Bacillota</taxon>
        <taxon>Bacilli</taxon>
        <taxon>Bacillales</taxon>
        <taxon>Bacillaceae</taxon>
        <taxon>Virgibacillus</taxon>
    </lineage>
</organism>
<dbReference type="SUPFAM" id="SSF88946">
    <property type="entry name" value="Sigma2 domain of RNA polymerase sigma factors"/>
    <property type="match status" value="1"/>
</dbReference>